<dbReference type="InterPro" id="IPR026444">
    <property type="entry name" value="Secre_tail"/>
</dbReference>
<protein>
    <submittedName>
        <fullName evidence="9">Polymorphic outer membrane protein repeat-containing protein</fullName>
    </submittedName>
</protein>
<evidence type="ECO:0000256" key="2">
    <source>
        <dbReference type="ARBA" id="ARBA00004442"/>
    </source>
</evidence>
<dbReference type="InterPro" id="IPR006626">
    <property type="entry name" value="PbH1"/>
</dbReference>
<dbReference type="NCBIfam" id="TIGR01376">
    <property type="entry name" value="POMP_repeat"/>
    <property type="match status" value="2"/>
</dbReference>
<dbReference type="Gene3D" id="2.160.20.10">
    <property type="entry name" value="Single-stranded right-handed beta-helix, Pectin lyase-like"/>
    <property type="match status" value="10"/>
</dbReference>
<dbReference type="SMART" id="SM00710">
    <property type="entry name" value="PbH1"/>
    <property type="match status" value="20"/>
</dbReference>
<dbReference type="Pfam" id="PF02415">
    <property type="entry name" value="Chlam_PMP"/>
    <property type="match status" value="5"/>
</dbReference>
<sequence>MKQVYKSILLVLFGISLFATIQANVLHVKPGAGSSAWQGKSNVYSDLQAALADAVSGDQIWVAAGTYKPTTGTDRTISFQLKDGVELYGGFAGDETELSQRNWRVNKTILSGDIGAVGVDSDNSYNVLRAVGTEINPITNATVIDGVIVEGGYADLSSNENIHCGGLYLNNASPVVRNVWFRRNLVRKDGAAIYVVNSSSVALGNIIFSNNRSYEGSIISSMDSDIKLHNCIFYSNRSWSSNTYGSSTSFTVSNSISWNNDVRGSNTQFWSTTVSYSLVQGGHFGVGNINADPFLIDPENGDFRLAMNSQAIGAGNSEIVPDWLLTDFDGKPRVGNGTVNMGLFEGFAIHPEVIAPNDKAQFASNITEVLASWQLQGNDNEEFVNYSIEYIKNSDILIRVDDIAGLTYLFDGLTATDVIEWRVAGVTIEGYKNWTQWRVFNVRRAHPLHVTVDGTGSGTSWADAMSLQEALSIAKSSDQIWVAAGTYKPTEGTNRSISFKLKDGVEIYGGFAGTETALIQRNLRMNKSILSGDIGEEGVATDNSYHVLEAIGTELNPIGNSTIIDGFIVQDGYANILGSANGSGGGMYLSFASPIVRNIWFRGNHARTGGAVYGDKSTAAFGNVAFTKNSSELLGAAAFSNTTFLKFYNCLFYDNVCNRNSGIVHGGGTSSGTKVVNSIVWNKGLTDITTQFRHVSVSHSLVLGGYTGVGNITDNPLLTDPVNGDFRLSKSSPALGAGNLESVPDWLITDYDDAPRITDGRINMGPVERFALVPELVFPDNKAQLNSDLEDVLVTWQDPDDETGKFLTYSIEYVKNDDDLVRVDDIVNLSYLFEHVAATDIFQWRVAGITQEGHRKLSEWRTFSIKRAQPLHVKADGTGDGTSWQDAISLQDALSVAIYGDQIWLAAGIYKPTQGADRTLSFEIKEGIQLYGGFAGNETELNQRNWVVNKTILSGDIGDSDFHEDNSYHVLRAIGTQLIPITNNTILDGFIVESGYADGDSDSNDYGAGIFLDFASPIIKNVWFRDNYAANSGGAVYGINSSVAEFGNVMFTYNRAEQNGGAASSMSSAMKFYNCLFYGNYAGDWGGAIRPVNTIDETEVINSIAWNNVSNRGGGQFPYVSVRHTLRQIFFSGNGNISADPLFVDPENGDFRLSKNSPALNMGNPTLVPAWLETDFVSYPRISDGEINMGPYQSFASKPFLNSPYDNALLESVQNNVELSWEFPDDATETITSYSVEYRKNNENISIIEGVDNSSYNLDNLVGSDIIQWRVGAITNCGYTNWSEWRTFRILRTQPLFVTTEGSGNGASWQDAMSLQEALSLVAPGEKIWVAAGIYKPTTDNNRTISFELKDGIELYGGFAGNETSLDERNWRLNKTILSGDIGEVDVETDNSYHVLTAIGTELNPISNSTIFDGFIVERGNANLSSNNNNNGGGLYLSYASPIIRNVWFRDNNASYRGGAVYGMNLSSVRFGNVLFTNNRSIDHGGAVYTRNSIMRFINCLLYGNHSENYGGAVYSDSSDNGAEIINSISWENTARFFSQFRYVKVSNSIVQGGYTGTDNINQDPRFIAVDSYDFRLLMDSPGLNAGNSELSPEWLSHDFAGNSRITEGQINIGLFEGSNYVPMPISPLDNTILDSDISEVELSWQVPEENPVEVTEFIIEYVKNDEDAILTQNIDQLTYILDEIKPFDYIKWRVAGIVASGDHNWSEWRSFRIKRSHPLYVKTDGEGDGTSWLDAMNLHEALLTAIEGDQIWVAAGIYKPTSDDDRSISFELKEGIELYGGFGGDETQLSQRNWRLNKTILSGDIGEHDVDIDNSYNVLTAIGSSSNPFSNSTVFDGFIVEGGYANGDALRNQQGGGLYMSHASVIISNVWFRHNFSGRGGAIYVGNAPAVACGNVIFSNNRAEKDDQGYGGAVYSVSSAMELHNCLFYSNVADGIGGALYNATATSGVKLINSIVWNNQARIAGQIYNLSVTNSIVQGGYTGNGNIDVNPLIINPEDGDFRLLMNSPALNAGNPELVADWLIMDFGGNSRFTDEALNIGPFEGFAVVPTIVSPDDGLLLDSGITEVLVSWELPEGILDYFVDYSIEYVVNDAAPIQVNNIESLNYLIEGLNGADLIKWRVAGVTTDNYVNWSDWRSFLVKRSHPLYVTVDGQGNGTSWQNAMTLQEALSKVIKSDQIWVASGTYKPTDGIDRTISFQLKDEIELYGGFAGNETTLEQRNWQMNKTILSGDIGETGVNIDNSFHVLTAIGSSANPISNSTVLDGFIVEAGYADLNSNNNNRGGGLYLSYASPIIRNVWFRDNHADNDGGAVYGINSSSAEFGNVLFTNNRSHNGGGGVYSWNSAMQFHNCLFYGNYSDSWGGAIRSNASASGTVVINSIAWNNDARAGGAQFSNVSATYSLVQNGFSGIGNINRDPLFNESRNFDFRLRMNSPALNAGNPELLSELLTMDFDGKTRVTNGEINMGLYEGFVYASPVPVAPIDNALIDSDVAEVELSWQVPDESPVEFAGFLIEYKKNGEEGVFTEEFYQLTYNLDGLNSLDIIQWRIAGVTPDGRRTWSEWRSFRIKREHPLYVKQDATSDGTSWQNAMTLQEALSVANFGDHIWVASGIYKPTKDNDRTISFELKDGVELYGGFVGIETELDQRNWRLNETILSGDIGEVGNVSDNSYHVLSARRTEDSPITSSTVVDGFIVEGGYADGESWVNNRGGALTLNHASPLIRNIWFRNNHSTGMGGAVYGANSSKALFGNVIFTENSSNGEGGAVYTINSQMYFCNSLFYHNSSGARGGAISNSNYGFGAYVFNSILWNNFSSVANNQAWNAQINHSIVEGGYSGIGNIETNPGLIDAENSDFRLAMNSPALDAGNLEAVPEWLVSDYTGKLRITDGRINIGLYEDFVYTPLLVTPDNNALIKRGATEVDLVWELPDDANEEFEEFLIEYVTSDGESAIIENSAQLNHLFIIGDLFGKIQWRVAGKTVEGVRNWSQWSSFTLQRQYSLHVTMDGNGGGTSWQDATSLQKALSEAIDSDQIWVAAGIYKPTEDNDRTISFELKNGVELYGGFAGNETSLEDRNWRIHQSILSGDIGVPDDETDNSYHVLTAVGSERNPITNSTVVDGFIVEGGYADLSANNRNNGSGLFLSNASPIIHNVWFRNNHASTFGGAIYGGNLSSAIFTNVLFSENSAQSHGGAVYTMNSELSFRNCLFYNNYANYWGGAMFNHSSNTIVEVVNSIAWNNNARLGIAQFGNITANHSLVQGGYSGTNNKFSDPLFSDSGIGDFRLLRNSPAINAGSSEFVAPWQTTDFGGNSRIIDGKINMGPYEGFTIAPALIAPIDNVLLDSNVHDAELSWKMPEGDSEIITGYRIEYRKNNGSSVIIDDVEGTTYTIDELYSADQIEWRVAALTVEGNRNWSDWSSFSIQRDQPIYVTTDGNGWGTGWYDAMNLQDALSVAVSGDEIWVAAGTYKPTDNDDRTKSFQLNDGVKLYGGFAGNETTLSQRNWRVNETILSGDIGEENVESDNAFHVLQVLGTPDEPYVNNVVIDGIIIENGMANTPTVSYHRGAGLRITNAIVDIKNTWIRDCYALYQGGGIHVDVNSQVIISNSIFTGNSSQIGGAVYNNGSTRIYNSLFYYNAASIAGDAICNDQRSTKVVNSIFHNNSGSGNSVVGDGIEVRYSIVQGGYYGTGNIGADPLFMDPENGNFMLKPGSPAIDEGNRDLLPEFLTTDYLGLARVQGTNVDIGPYESIVVVNTMPANHAGARESQIFGLEFRWGLKDGDGNDESVIPGMQYRMRVWESGSEETPLYEEVITPGGFLPTQYNTTNLFGFNTGATYHWQIAMLIDNMEVWSTPTLFYVGHDHVIHVKEGSNGTNGSNWNNAFGTLYEALEYALPGDEIWVAAGTYYPVEVSNPSSVSTAEKETALQLKTGVSIYGGFAGTEVARNHRYYSANQTIISGDLSGDGNYASSSVNLFTNNGAEERPIERGAILDGLIFEHSAQSAIVNHGASPSIRNSIFRNNKGTNGGAISNSNSSSPFFYHVLFHSNEAVNGGAVWSDETSVPEFIHVTVGNNTATEIGGLFGPALVKNSIVYHNEGGQLSDIATVLYSCVEGGFSGEGNREHDPMWVDMNNGNFRLKEFSSAIDGGNQSFMPEMPFYDLGMQGRLMHNTVDMGAYEAQAKGQLEMESSSTDQGDFYFKDSMNLTFNQPLVLVNPQLIQLFSDGSLIDINVVSEDNVLIVSHDGLQFNSDYRLILSAGAVTFEGNSTILNQVIEIDFKTLDCQPVILTDFVNEMEICPYSEILIEVHAEGDVLSYRWIFNDEVLPDAGEQLVIESVTPDQYGVYTLEVLDYCSVGTSQQLELKSVETTQLDILDKWRTIFFVDNSQNQLSDFNWYLNDSYLSGGQFIDLSNKHGKLILHAFDEVSGCTLRSKEIDVISGSRTGLTFWPNPVVAGNSVSVLMPVGFVPVNVRLYDISGRLMVNEKAPSGVMVSFDKTDFRPGVYILQFEDESGRIEFDRITID</sequence>
<dbReference type="PROSITE" id="PS50853">
    <property type="entry name" value="FN3"/>
    <property type="match status" value="5"/>
</dbReference>
<gene>
    <name evidence="9" type="ORF">SAMN03080601_01418</name>
</gene>
<dbReference type="Gene3D" id="2.60.40.10">
    <property type="entry name" value="Immunoglobulins"/>
    <property type="match status" value="4"/>
</dbReference>
<dbReference type="InterPro" id="IPR003961">
    <property type="entry name" value="FN3_dom"/>
</dbReference>
<feature type="domain" description="Fibronectin type-III" evidence="8">
    <location>
        <begin position="1627"/>
        <end position="1717"/>
    </location>
</feature>
<evidence type="ECO:0000256" key="3">
    <source>
        <dbReference type="ARBA" id="ARBA00004613"/>
    </source>
</evidence>
<dbReference type="EMBL" id="FUYV01000006">
    <property type="protein sequence ID" value="SKB88002.1"/>
    <property type="molecule type" value="Genomic_DNA"/>
</dbReference>
<accession>A0A1T5EVK7</accession>
<dbReference type="NCBIfam" id="NF041518">
    <property type="entry name" value="choice_anch_Q"/>
    <property type="match status" value="2"/>
</dbReference>
<keyword evidence="5" id="KW-0732">Signal</keyword>
<dbReference type="InterPro" id="IPR003368">
    <property type="entry name" value="POMP_repeat"/>
</dbReference>
<keyword evidence="10" id="KW-1185">Reference proteome</keyword>
<evidence type="ECO:0000259" key="8">
    <source>
        <dbReference type="PROSITE" id="PS50853"/>
    </source>
</evidence>
<dbReference type="GO" id="GO:0009279">
    <property type="term" value="C:cell outer membrane"/>
    <property type="evidence" value="ECO:0007669"/>
    <property type="project" value="UniProtKB-SubCell"/>
</dbReference>
<evidence type="ECO:0000256" key="7">
    <source>
        <dbReference type="ARBA" id="ARBA00023237"/>
    </source>
</evidence>
<feature type="domain" description="Fibronectin type-III" evidence="8">
    <location>
        <begin position="1203"/>
        <end position="1296"/>
    </location>
</feature>
<evidence type="ECO:0000256" key="6">
    <source>
        <dbReference type="ARBA" id="ARBA00023136"/>
    </source>
</evidence>
<dbReference type="InterPro" id="IPR059226">
    <property type="entry name" value="Choice_anch_Q_dom"/>
</dbReference>
<dbReference type="Proteomes" id="UP000191055">
    <property type="component" value="Unassembled WGS sequence"/>
</dbReference>
<evidence type="ECO:0000313" key="10">
    <source>
        <dbReference type="Proteomes" id="UP000191055"/>
    </source>
</evidence>
<dbReference type="CDD" id="cd00063">
    <property type="entry name" value="FN3"/>
    <property type="match status" value="3"/>
</dbReference>
<dbReference type="Pfam" id="PF00041">
    <property type="entry name" value="fn3"/>
    <property type="match status" value="1"/>
</dbReference>
<proteinExistence type="predicted"/>
<dbReference type="STRING" id="889453.SAMN03080601_01418"/>
<feature type="domain" description="Fibronectin type-III" evidence="8">
    <location>
        <begin position="2054"/>
        <end position="2144"/>
    </location>
</feature>
<dbReference type="SUPFAM" id="SSF51126">
    <property type="entry name" value="Pectin lyase-like"/>
    <property type="match status" value="10"/>
</dbReference>
<name>A0A1T5EVK7_9BACT</name>
<evidence type="ECO:0000256" key="1">
    <source>
        <dbReference type="ARBA" id="ARBA00004196"/>
    </source>
</evidence>
<feature type="domain" description="Fibronectin type-III" evidence="8">
    <location>
        <begin position="3330"/>
        <end position="3420"/>
    </location>
</feature>
<dbReference type="SUPFAM" id="SSF49265">
    <property type="entry name" value="Fibronectin type III"/>
    <property type="match status" value="4"/>
</dbReference>
<keyword evidence="4" id="KW-0964">Secreted</keyword>
<evidence type="ECO:0000256" key="4">
    <source>
        <dbReference type="ARBA" id="ARBA00022525"/>
    </source>
</evidence>
<dbReference type="InterPro" id="IPR012334">
    <property type="entry name" value="Pectin_lyas_fold"/>
</dbReference>
<dbReference type="PANTHER" id="PTHR11319:SF35">
    <property type="entry name" value="OUTER MEMBRANE PROTEIN PMPC-RELATED"/>
    <property type="match status" value="1"/>
</dbReference>
<dbReference type="RefSeq" id="WP_198314208.1">
    <property type="nucleotide sequence ID" value="NZ_CP021904.1"/>
</dbReference>
<dbReference type="SMART" id="SM00060">
    <property type="entry name" value="FN3"/>
    <property type="match status" value="4"/>
</dbReference>
<organism evidence="9 10">
    <name type="scientific">Alkalitalea saponilacus</name>
    <dbReference type="NCBI Taxonomy" id="889453"/>
    <lineage>
        <taxon>Bacteria</taxon>
        <taxon>Pseudomonadati</taxon>
        <taxon>Bacteroidota</taxon>
        <taxon>Bacteroidia</taxon>
        <taxon>Marinilabiliales</taxon>
        <taxon>Marinilabiliaceae</taxon>
        <taxon>Alkalitalea</taxon>
    </lineage>
</organism>
<dbReference type="GO" id="GO:0005576">
    <property type="term" value="C:extracellular region"/>
    <property type="evidence" value="ECO:0007669"/>
    <property type="project" value="UniProtKB-SubCell"/>
</dbReference>
<evidence type="ECO:0000256" key="5">
    <source>
        <dbReference type="ARBA" id="ARBA00022729"/>
    </source>
</evidence>
<dbReference type="NCBIfam" id="TIGR04183">
    <property type="entry name" value="Por_Secre_tail"/>
    <property type="match status" value="1"/>
</dbReference>
<comment type="subcellular location">
    <subcellularLocation>
        <location evidence="1">Cell envelope</location>
    </subcellularLocation>
    <subcellularLocation>
        <location evidence="2">Cell outer membrane</location>
    </subcellularLocation>
    <subcellularLocation>
        <location evidence="3">Secreted</location>
    </subcellularLocation>
</comment>
<evidence type="ECO:0000313" key="9">
    <source>
        <dbReference type="EMBL" id="SKB88002.1"/>
    </source>
</evidence>
<reference evidence="9 10" key="1">
    <citation type="submission" date="2017-02" db="EMBL/GenBank/DDBJ databases">
        <authorList>
            <person name="Peterson S.W."/>
        </authorList>
    </citation>
    <scope>NUCLEOTIDE SEQUENCE [LARGE SCALE GENOMIC DNA]</scope>
    <source>
        <strain evidence="9 10">DSM 24412</strain>
    </source>
</reference>
<keyword evidence="6" id="KW-0472">Membrane</keyword>
<dbReference type="InterPro" id="IPR011050">
    <property type="entry name" value="Pectin_lyase_fold/virulence"/>
</dbReference>
<dbReference type="PANTHER" id="PTHR11319">
    <property type="entry name" value="G PROTEIN-COUPLED RECEPTOR-RELATED"/>
    <property type="match status" value="1"/>
</dbReference>
<feature type="domain" description="Fibronectin type-III" evidence="8">
    <location>
        <begin position="2477"/>
        <end position="2570"/>
    </location>
</feature>
<dbReference type="InterPro" id="IPR013783">
    <property type="entry name" value="Ig-like_fold"/>
</dbReference>
<keyword evidence="7" id="KW-0998">Cell outer membrane</keyword>
<dbReference type="InterPro" id="IPR036116">
    <property type="entry name" value="FN3_sf"/>
</dbReference>